<evidence type="ECO:0000313" key="2">
    <source>
        <dbReference type="EMBL" id="CAJ0590697.1"/>
    </source>
</evidence>
<comment type="caution">
    <text evidence="2">The sequence shown here is derived from an EMBL/GenBank/DDBJ whole genome shotgun (WGS) entry which is preliminary data.</text>
</comment>
<comment type="similarity">
    <text evidence="1">Belongs to the carotenoid/retinoid oxidoreductase family.</text>
</comment>
<evidence type="ECO:0000313" key="3">
    <source>
        <dbReference type="Proteomes" id="UP001176961"/>
    </source>
</evidence>
<dbReference type="Proteomes" id="UP001176961">
    <property type="component" value="Unassembled WGS sequence"/>
</dbReference>
<protein>
    <recommendedName>
        <fullName evidence="4">Amine oxidase domain-containing protein</fullName>
    </recommendedName>
</protein>
<gene>
    <name evidence="2" type="ORF">CYNAS_LOCUS2680</name>
</gene>
<evidence type="ECO:0008006" key="4">
    <source>
        <dbReference type="Google" id="ProtNLM"/>
    </source>
</evidence>
<proteinExistence type="inferred from homology"/>
<dbReference type="EMBL" id="CATQJL010000001">
    <property type="protein sequence ID" value="CAJ0590697.1"/>
    <property type="molecule type" value="Genomic_DNA"/>
</dbReference>
<accession>A0AA36DN29</accession>
<name>A0AA36DN29_CYLNA</name>
<reference evidence="2" key="1">
    <citation type="submission" date="2023-07" db="EMBL/GenBank/DDBJ databases">
        <authorList>
            <consortium name="CYATHOMIX"/>
        </authorList>
    </citation>
    <scope>NUCLEOTIDE SEQUENCE</scope>
    <source>
        <strain evidence="2">N/A</strain>
    </source>
</reference>
<dbReference type="AlphaFoldDB" id="A0AA36DN29"/>
<sequence length="199" mass="21992">MWVLLPCPTIKQRYISTVKVCKLLTKPYKTTEMGDGAGGKVPRRSVEMSSLSRPVIEMTIPSVVDRSLVPDDRSHVMSLFTQYTPYTLKDGPWSDERKEQYAKHVFNEIDKYAPNFSSSIIGYEVLSPPDIEKVFGLIGGNVFHGSMSLDQLYFTRPVSRYSNYTTPIKGLYLCGSGPHPGGGVTGAPGRLAALVALQQ</sequence>
<dbReference type="PANTHER" id="PTHR10668">
    <property type="entry name" value="PHYTOENE DEHYDROGENASE"/>
    <property type="match status" value="1"/>
</dbReference>
<keyword evidence="3" id="KW-1185">Reference proteome</keyword>
<dbReference type="PANTHER" id="PTHR10668:SF103">
    <property type="entry name" value="PYRIDINE NUCLEOTIDE-DISULFIDE OXIDOREDUCTASE DOMAIN-CONTAINING PROTEIN 2"/>
    <property type="match status" value="1"/>
</dbReference>
<evidence type="ECO:0000256" key="1">
    <source>
        <dbReference type="ARBA" id="ARBA00006046"/>
    </source>
</evidence>
<organism evidence="2 3">
    <name type="scientific">Cylicocyclus nassatus</name>
    <name type="common">Nematode worm</name>
    <dbReference type="NCBI Taxonomy" id="53992"/>
    <lineage>
        <taxon>Eukaryota</taxon>
        <taxon>Metazoa</taxon>
        <taxon>Ecdysozoa</taxon>
        <taxon>Nematoda</taxon>
        <taxon>Chromadorea</taxon>
        <taxon>Rhabditida</taxon>
        <taxon>Rhabditina</taxon>
        <taxon>Rhabditomorpha</taxon>
        <taxon>Strongyloidea</taxon>
        <taxon>Strongylidae</taxon>
        <taxon>Cylicocyclus</taxon>
    </lineage>
</organism>